<reference evidence="1 2" key="1">
    <citation type="journal article" date="2013" name="Genome Announc.">
        <title>Draft Genome Sequence of Arcticibacter svalbardensis Strain MN12-7T, a Member of the Family Sphingobacteriaceae Isolated from an Arctic Soil Sample.</title>
        <authorList>
            <person name="Shivaji S."/>
            <person name="Ara S."/>
            <person name="Prasad S."/>
            <person name="Manasa B.P."/>
            <person name="Begum Z."/>
            <person name="Singh A."/>
            <person name="Kumar Pinnaka A."/>
        </authorList>
    </citation>
    <scope>NUCLEOTIDE SEQUENCE [LARGE SCALE GENOMIC DNA]</scope>
    <source>
        <strain evidence="1 2">MN12-7</strain>
    </source>
</reference>
<dbReference type="OrthoDB" id="7342920at2"/>
<evidence type="ECO:0000313" key="1">
    <source>
        <dbReference type="EMBL" id="EOR95881.1"/>
    </source>
</evidence>
<keyword evidence="2" id="KW-1185">Reference proteome</keyword>
<dbReference type="EMBL" id="AQPN01000039">
    <property type="protein sequence ID" value="EOR95881.1"/>
    <property type="molecule type" value="Genomic_DNA"/>
</dbReference>
<organism evidence="1 2">
    <name type="scientific">Arcticibacter svalbardensis MN12-7</name>
    <dbReference type="NCBI Taxonomy" id="1150600"/>
    <lineage>
        <taxon>Bacteria</taxon>
        <taxon>Pseudomonadati</taxon>
        <taxon>Bacteroidota</taxon>
        <taxon>Sphingobacteriia</taxon>
        <taxon>Sphingobacteriales</taxon>
        <taxon>Sphingobacteriaceae</taxon>
        <taxon>Arcticibacter</taxon>
    </lineage>
</organism>
<dbReference type="Proteomes" id="UP000014174">
    <property type="component" value="Unassembled WGS sequence"/>
</dbReference>
<dbReference type="SUPFAM" id="SSF82185">
    <property type="entry name" value="Histone H3 K4-specific methyltransferase SET7/9 N-terminal domain"/>
    <property type="match status" value="1"/>
</dbReference>
<dbReference type="RefSeq" id="WP_016194188.1">
    <property type="nucleotide sequence ID" value="NZ_AQPN01000039.1"/>
</dbReference>
<dbReference type="STRING" id="1150600.ADIARSV_0943"/>
<dbReference type="InterPro" id="IPR011652">
    <property type="entry name" value="MORN_2"/>
</dbReference>
<protein>
    <submittedName>
        <fullName evidence="1">Putative exported 24-amino acid repeat protein</fullName>
    </submittedName>
</protein>
<dbReference type="Gene3D" id="3.90.930.1">
    <property type="match status" value="1"/>
</dbReference>
<accession>R9GVV8</accession>
<comment type="caution">
    <text evidence="1">The sequence shown here is derived from an EMBL/GenBank/DDBJ whole genome shotgun (WGS) entry which is preliminary data.</text>
</comment>
<sequence>MKFIAFLILLSLTACDQKKQSKGQSAVKVAPKVYILVTDTALHNQNGTWMYKGKKANGYIIEQNAEVITGKLPVVDGKENGIAYGWFETGEKRYERNFKNGNRDGVHKIWYKNGKLAALNFFIDDKFEGEQKGYFKSGNLWQSLQYANGYEEGKQKTWNDSGRVVNNFTVKNGKLYGVIGRYDCMSVMQK</sequence>
<dbReference type="PROSITE" id="PS51257">
    <property type="entry name" value="PROKAR_LIPOPROTEIN"/>
    <property type="match status" value="1"/>
</dbReference>
<dbReference type="AlphaFoldDB" id="R9GVV8"/>
<evidence type="ECO:0000313" key="2">
    <source>
        <dbReference type="Proteomes" id="UP000014174"/>
    </source>
</evidence>
<proteinExistence type="predicted"/>
<dbReference type="eggNOG" id="COG2849">
    <property type="taxonomic scope" value="Bacteria"/>
</dbReference>
<gene>
    <name evidence="1" type="ORF">ADIARSV_0943</name>
</gene>
<dbReference type="Pfam" id="PF07661">
    <property type="entry name" value="MORN_2"/>
    <property type="match status" value="3"/>
</dbReference>
<name>R9GVV8_9SPHI</name>